<gene>
    <name evidence="2" type="ORF">BOKJ2_LOCUS10566</name>
</gene>
<proteinExistence type="predicted"/>
<protein>
    <submittedName>
        <fullName evidence="2">Uncharacterized protein</fullName>
    </submittedName>
</protein>
<name>A0A811L8D3_9BILA</name>
<dbReference type="Proteomes" id="UP000614601">
    <property type="component" value="Unassembled WGS sequence"/>
</dbReference>
<feature type="compositionally biased region" description="Polar residues" evidence="1">
    <location>
        <begin position="78"/>
        <end position="94"/>
    </location>
</feature>
<evidence type="ECO:0000313" key="3">
    <source>
        <dbReference type="Proteomes" id="UP000614601"/>
    </source>
</evidence>
<dbReference type="EMBL" id="CAJFCW020000005">
    <property type="protein sequence ID" value="CAG9118819.1"/>
    <property type="molecule type" value="Genomic_DNA"/>
</dbReference>
<accession>A0A811L8D3</accession>
<dbReference type="Proteomes" id="UP000783686">
    <property type="component" value="Unassembled WGS sequence"/>
</dbReference>
<organism evidence="2 3">
    <name type="scientific">Bursaphelenchus okinawaensis</name>
    <dbReference type="NCBI Taxonomy" id="465554"/>
    <lineage>
        <taxon>Eukaryota</taxon>
        <taxon>Metazoa</taxon>
        <taxon>Ecdysozoa</taxon>
        <taxon>Nematoda</taxon>
        <taxon>Chromadorea</taxon>
        <taxon>Rhabditida</taxon>
        <taxon>Tylenchina</taxon>
        <taxon>Tylenchomorpha</taxon>
        <taxon>Aphelenchoidea</taxon>
        <taxon>Aphelenchoididae</taxon>
        <taxon>Bursaphelenchus</taxon>
    </lineage>
</organism>
<comment type="caution">
    <text evidence="2">The sequence shown here is derived from an EMBL/GenBank/DDBJ whole genome shotgun (WGS) entry which is preliminary data.</text>
</comment>
<dbReference type="EMBL" id="CAJFDH010000005">
    <property type="protein sequence ID" value="CAD5223796.1"/>
    <property type="molecule type" value="Genomic_DNA"/>
</dbReference>
<evidence type="ECO:0000256" key="1">
    <source>
        <dbReference type="SAM" id="MobiDB-lite"/>
    </source>
</evidence>
<feature type="region of interest" description="Disordered" evidence="1">
    <location>
        <begin position="69"/>
        <end position="132"/>
    </location>
</feature>
<feature type="compositionally biased region" description="Basic and acidic residues" evidence="1">
    <location>
        <begin position="123"/>
        <end position="132"/>
    </location>
</feature>
<sequence>MTTCSRFRRNNADVNESATDIPCRPTYSIASPACIKSCSEERLKSNSIINPPQSKGKVKPAMEPTERISMHGSELDDTQQSYKSLSLKHTQPLSSDGVKTESSGEAMSLTSQLSLSVCSTQRPTEREEAVVL</sequence>
<evidence type="ECO:0000313" key="2">
    <source>
        <dbReference type="EMBL" id="CAD5223796.1"/>
    </source>
</evidence>
<dbReference type="AlphaFoldDB" id="A0A811L8D3"/>
<feature type="compositionally biased region" description="Polar residues" evidence="1">
    <location>
        <begin position="100"/>
        <end position="122"/>
    </location>
</feature>
<keyword evidence="3" id="KW-1185">Reference proteome</keyword>
<reference evidence="2" key="1">
    <citation type="submission" date="2020-09" db="EMBL/GenBank/DDBJ databases">
        <authorList>
            <person name="Kikuchi T."/>
        </authorList>
    </citation>
    <scope>NUCLEOTIDE SEQUENCE</scope>
    <source>
        <strain evidence="2">SH1</strain>
    </source>
</reference>